<evidence type="ECO:0000313" key="3">
    <source>
        <dbReference type="Proteomes" id="UP001159363"/>
    </source>
</evidence>
<dbReference type="Proteomes" id="UP001159363">
    <property type="component" value="Chromosome 5"/>
</dbReference>
<organism evidence="2 3">
    <name type="scientific">Dryococelus australis</name>
    <dbReference type="NCBI Taxonomy" id="614101"/>
    <lineage>
        <taxon>Eukaryota</taxon>
        <taxon>Metazoa</taxon>
        <taxon>Ecdysozoa</taxon>
        <taxon>Arthropoda</taxon>
        <taxon>Hexapoda</taxon>
        <taxon>Insecta</taxon>
        <taxon>Pterygota</taxon>
        <taxon>Neoptera</taxon>
        <taxon>Polyneoptera</taxon>
        <taxon>Phasmatodea</taxon>
        <taxon>Verophasmatodea</taxon>
        <taxon>Anareolatae</taxon>
        <taxon>Phasmatidae</taxon>
        <taxon>Eurycanthinae</taxon>
        <taxon>Dryococelus</taxon>
    </lineage>
</organism>
<reference evidence="2 3" key="1">
    <citation type="submission" date="2023-02" db="EMBL/GenBank/DDBJ databases">
        <title>LHISI_Scaffold_Assembly.</title>
        <authorList>
            <person name="Stuart O.P."/>
            <person name="Cleave R."/>
            <person name="Magrath M.J.L."/>
            <person name="Mikheyev A.S."/>
        </authorList>
    </citation>
    <scope>NUCLEOTIDE SEQUENCE [LARGE SCALE GENOMIC DNA]</scope>
    <source>
        <strain evidence="2">Daus_M_001</strain>
        <tissue evidence="2">Leg muscle</tissue>
    </source>
</reference>
<evidence type="ECO:0000256" key="1">
    <source>
        <dbReference type="SAM" id="MobiDB-lite"/>
    </source>
</evidence>
<feature type="region of interest" description="Disordered" evidence="1">
    <location>
        <begin position="367"/>
        <end position="404"/>
    </location>
</feature>
<keyword evidence="3" id="KW-1185">Reference proteome</keyword>
<sequence>MCLKKKVPAEIFFGPRLLHPLINVWGLNHTCIYLVKRIQDIEPIRSEAASFHLSKIRIWEGKSFKVGDRVLLETHYQSNKAAQFSAKLVPRYVGAFVIRKFLIPVTVLLEEENNPNNVVKGHLSQREAWSKWFSGQITNHADQGFHRHILSRGRSVGPVLLSYLLMPPHRRRHFRPASTEDKPLERSLLRAAVVQRGVQAWPAPLQAFTVKDGVAGNAMGCGSAPHAHILLTGSAGAKVLPPPGVGTTGALYLQLYNQPLLISRSVTLPYRPFTLHADKTHVVRNRLGEGGDPPRSPLPTIKQTHTRARRLRPGWASITSNDVVEENHFICLLLDCSTATATDDEAVMVGSFQYAVETPCWRRDKKLGEPDIKGGRNGAEMKRRGNGRSPRKPAATNGIARHDSTCENPVPAGYYNLVRLGVRRAG</sequence>
<accession>A0ABQ9HC17</accession>
<proteinExistence type="predicted"/>
<gene>
    <name evidence="2" type="ORF">PR048_018271</name>
</gene>
<evidence type="ECO:0000313" key="2">
    <source>
        <dbReference type="EMBL" id="KAJ8881785.1"/>
    </source>
</evidence>
<name>A0ABQ9HC17_9NEOP</name>
<protein>
    <submittedName>
        <fullName evidence="2">Uncharacterized protein</fullName>
    </submittedName>
</protein>
<comment type="caution">
    <text evidence="2">The sequence shown here is derived from an EMBL/GenBank/DDBJ whole genome shotgun (WGS) entry which is preliminary data.</text>
</comment>
<feature type="compositionally biased region" description="Basic and acidic residues" evidence="1">
    <location>
        <begin position="367"/>
        <end position="383"/>
    </location>
</feature>
<dbReference type="EMBL" id="JARBHB010000006">
    <property type="protein sequence ID" value="KAJ8881785.1"/>
    <property type="molecule type" value="Genomic_DNA"/>
</dbReference>